<dbReference type="AlphaFoldDB" id="A0A2T2ZUG8"/>
<keyword evidence="5" id="KW-1185">Reference proteome</keyword>
<proteinExistence type="predicted"/>
<dbReference type="OrthoDB" id="5946236at2759"/>
<dbReference type="InterPro" id="IPR053269">
    <property type="entry name" value="Asp-Met_ligase"/>
</dbReference>
<organism evidence="4 5">
    <name type="scientific">Coniella lustricola</name>
    <dbReference type="NCBI Taxonomy" id="2025994"/>
    <lineage>
        <taxon>Eukaryota</taxon>
        <taxon>Fungi</taxon>
        <taxon>Dikarya</taxon>
        <taxon>Ascomycota</taxon>
        <taxon>Pezizomycotina</taxon>
        <taxon>Sordariomycetes</taxon>
        <taxon>Sordariomycetidae</taxon>
        <taxon>Diaporthales</taxon>
        <taxon>Schizoparmaceae</taxon>
        <taxon>Coniella</taxon>
    </lineage>
</organism>
<evidence type="ECO:0000313" key="4">
    <source>
        <dbReference type="EMBL" id="PSR77050.1"/>
    </source>
</evidence>
<dbReference type="STRING" id="2025994.A0A2T2ZUG8"/>
<dbReference type="SUPFAM" id="SSF56059">
    <property type="entry name" value="Glutathione synthetase ATP-binding domain-like"/>
    <property type="match status" value="1"/>
</dbReference>
<feature type="region of interest" description="Disordered" evidence="2">
    <location>
        <begin position="1"/>
        <end position="47"/>
    </location>
</feature>
<dbReference type="PANTHER" id="PTHR37018:SF1">
    <property type="entry name" value="CULTURE SPECIFIC PROTEIN, PUTATIVE (AFU_ORTHOLOGUE AFUA_2G00130)-RELATED"/>
    <property type="match status" value="1"/>
</dbReference>
<reference evidence="4 5" key="1">
    <citation type="journal article" date="2018" name="Mycol. Prog.">
        <title>Coniella lustricola, a new species from submerged detritus.</title>
        <authorList>
            <person name="Raudabaugh D.B."/>
            <person name="Iturriaga T."/>
            <person name="Carver A."/>
            <person name="Mondo S."/>
            <person name="Pangilinan J."/>
            <person name="Lipzen A."/>
            <person name="He G."/>
            <person name="Amirebrahimi M."/>
            <person name="Grigoriev I.V."/>
            <person name="Miller A.N."/>
        </authorList>
    </citation>
    <scope>NUCLEOTIDE SEQUENCE [LARGE SCALE GENOMIC DNA]</scope>
    <source>
        <strain evidence="4 5">B22-T-1</strain>
    </source>
</reference>
<dbReference type="InterPro" id="IPR011761">
    <property type="entry name" value="ATP-grasp"/>
</dbReference>
<dbReference type="InParanoid" id="A0A2T2ZUG8"/>
<evidence type="ECO:0000256" key="2">
    <source>
        <dbReference type="SAM" id="MobiDB-lite"/>
    </source>
</evidence>
<dbReference type="GO" id="GO:0046872">
    <property type="term" value="F:metal ion binding"/>
    <property type="evidence" value="ECO:0007669"/>
    <property type="project" value="InterPro"/>
</dbReference>
<feature type="domain" description="ATP-grasp" evidence="3">
    <location>
        <begin position="237"/>
        <end position="491"/>
    </location>
</feature>
<dbReference type="PROSITE" id="PS50975">
    <property type="entry name" value="ATP_GRASP"/>
    <property type="match status" value="1"/>
</dbReference>
<name>A0A2T2ZUG8_9PEZI</name>
<dbReference type="EMBL" id="KZ678676">
    <property type="protein sequence ID" value="PSR77050.1"/>
    <property type="molecule type" value="Genomic_DNA"/>
</dbReference>
<accession>A0A2T2ZUG8</accession>
<dbReference type="PANTHER" id="PTHR37018">
    <property type="entry name" value="CULTURE SPECIFIC PROTEIN, PUTATIVE (AFU_ORTHOLOGUE AFUA_2G00130)-RELATED"/>
    <property type="match status" value="1"/>
</dbReference>
<dbReference type="Gene3D" id="3.30.470.20">
    <property type="entry name" value="ATP-grasp fold, B domain"/>
    <property type="match status" value="1"/>
</dbReference>
<gene>
    <name evidence="4" type="ORF">BD289DRAFT_486639</name>
</gene>
<evidence type="ECO:0000313" key="5">
    <source>
        <dbReference type="Proteomes" id="UP000241462"/>
    </source>
</evidence>
<sequence>MKCTLPPNIRQDASLAPLPLPLPLPPPPPPPPTPPPPPPLSKDQPILLPPVRLDTTLAELYMTNGIPGPFIATLHCVFGHMDLHPSFPRELVYPEDEEPVPLCSSSSPENTTTPTPTPSSPSDELAKLRKTILGLKPLRRAFGLGNMDVLFFAPNITNHNIQLHQRLLYQQLAPSQRHRPRIICLDRGPDAQAHVQAQLQRATRGRKLVFWRPQGWMDDQSHDCLLAPRDMYDLNSKMYLLTSGMRTPPCQVVDIQTVSLEDAIDTCASSPPAIHTTATTTTATKNNNTLHTHPLPFVLKLCRAGCGFGTFIIRTEAQRRAALRAMRTYQARGVREVLVSAYIDLVQDLSVHFVVGAPGTQHDRRNPLIVGVTVQTLATTPGSKPKDGDEEAAGATTGQATWVGGRIDYTQQETLRKLVWDTVQDTASKMPETFVGWAGVDIVVERGAAQRQWVVDLNARITGSMPICLLRGHFWDERGLAMAQFAAVEYRGASKADGADEVYSRLRALVETGQVVVTATAQVDEGLYMADVIWGGKDADELEEVQECIRTRLG</sequence>
<keyword evidence="1" id="KW-0067">ATP-binding</keyword>
<feature type="compositionally biased region" description="Pro residues" evidence="2">
    <location>
        <begin position="18"/>
        <end position="40"/>
    </location>
</feature>
<dbReference type="GO" id="GO:0005524">
    <property type="term" value="F:ATP binding"/>
    <property type="evidence" value="ECO:0007669"/>
    <property type="project" value="UniProtKB-UniRule"/>
</dbReference>
<feature type="compositionally biased region" description="Low complexity" evidence="2">
    <location>
        <begin position="104"/>
        <end position="114"/>
    </location>
</feature>
<evidence type="ECO:0000256" key="1">
    <source>
        <dbReference type="PROSITE-ProRule" id="PRU00409"/>
    </source>
</evidence>
<protein>
    <recommendedName>
        <fullName evidence="3">ATP-grasp domain-containing protein</fullName>
    </recommendedName>
</protein>
<keyword evidence="1" id="KW-0547">Nucleotide-binding</keyword>
<evidence type="ECO:0000259" key="3">
    <source>
        <dbReference type="PROSITE" id="PS50975"/>
    </source>
</evidence>
<dbReference type="Proteomes" id="UP000241462">
    <property type="component" value="Unassembled WGS sequence"/>
</dbReference>
<feature type="region of interest" description="Disordered" evidence="2">
    <location>
        <begin position="96"/>
        <end position="124"/>
    </location>
</feature>